<dbReference type="PROSITE" id="PS50977">
    <property type="entry name" value="HTH_TETR_2"/>
    <property type="match status" value="1"/>
</dbReference>
<evidence type="ECO:0000313" key="4">
    <source>
        <dbReference type="EMBL" id="SEP58229.1"/>
    </source>
</evidence>
<protein>
    <submittedName>
        <fullName evidence="4">Transcriptional regulator, TetR family</fullName>
    </submittedName>
</protein>
<gene>
    <name evidence="4" type="ORF">SAMN04488092_101253</name>
</gene>
<dbReference type="PANTHER" id="PTHR30055">
    <property type="entry name" value="HTH-TYPE TRANSCRIPTIONAL REGULATOR RUTR"/>
    <property type="match status" value="1"/>
</dbReference>
<organism evidence="4 5">
    <name type="scientific">Thalassovita taeanensis</name>
    <dbReference type="NCBI Taxonomy" id="657014"/>
    <lineage>
        <taxon>Bacteria</taxon>
        <taxon>Pseudomonadati</taxon>
        <taxon>Pseudomonadota</taxon>
        <taxon>Alphaproteobacteria</taxon>
        <taxon>Rhodobacterales</taxon>
        <taxon>Roseobacteraceae</taxon>
        <taxon>Thalassovita</taxon>
    </lineage>
</organism>
<sequence>MERPFQKLAFRRALTQNSDMKIGSPCKANKQQARSEAKRAALVEAAIDAFGAQGFEGASLRDIARNSGAGLAAVSYHFGGKAELYLAAADAIAAHLQEMTQPVLENLTDPTGPAPARRVEQALDAVISLVLSDIAPAKWLQFFSRCEMENDESFGRIYGRVMTPLIVALSDVLKQAGPSHDSPGETRTRIGALILLIFSLRSQRNFSTLVLGWRDEPLDLSVVQALVKQVFLPDLYQVRG</sequence>
<dbReference type="GO" id="GO:0000976">
    <property type="term" value="F:transcription cis-regulatory region binding"/>
    <property type="evidence" value="ECO:0007669"/>
    <property type="project" value="TreeGrafter"/>
</dbReference>
<dbReference type="EMBL" id="FOEP01000001">
    <property type="protein sequence ID" value="SEP58229.1"/>
    <property type="molecule type" value="Genomic_DNA"/>
</dbReference>
<name>A0A1H8Z133_9RHOB</name>
<dbReference type="Gene3D" id="1.10.357.10">
    <property type="entry name" value="Tetracycline Repressor, domain 2"/>
    <property type="match status" value="1"/>
</dbReference>
<accession>A0A1H8Z133</accession>
<proteinExistence type="predicted"/>
<dbReference type="STRING" id="657014.SAMN04488092_101253"/>
<evidence type="ECO:0000256" key="1">
    <source>
        <dbReference type="ARBA" id="ARBA00023125"/>
    </source>
</evidence>
<dbReference type="InterPro" id="IPR015292">
    <property type="entry name" value="Tscrpt_reg_YbiH_C"/>
</dbReference>
<dbReference type="GO" id="GO:0003700">
    <property type="term" value="F:DNA-binding transcription factor activity"/>
    <property type="evidence" value="ECO:0007669"/>
    <property type="project" value="TreeGrafter"/>
</dbReference>
<dbReference type="SUPFAM" id="SSF46689">
    <property type="entry name" value="Homeodomain-like"/>
    <property type="match status" value="1"/>
</dbReference>
<evidence type="ECO:0000256" key="2">
    <source>
        <dbReference type="PROSITE-ProRule" id="PRU00335"/>
    </source>
</evidence>
<feature type="domain" description="HTH tetR-type" evidence="3">
    <location>
        <begin position="36"/>
        <end position="96"/>
    </location>
</feature>
<reference evidence="4 5" key="1">
    <citation type="submission" date="2016-10" db="EMBL/GenBank/DDBJ databases">
        <authorList>
            <person name="de Groot N.N."/>
        </authorList>
    </citation>
    <scope>NUCLEOTIDE SEQUENCE [LARGE SCALE GENOMIC DNA]</scope>
    <source>
        <strain evidence="4 5">DSM 22007</strain>
    </source>
</reference>
<evidence type="ECO:0000313" key="5">
    <source>
        <dbReference type="Proteomes" id="UP000198634"/>
    </source>
</evidence>
<dbReference type="InterPro" id="IPR023772">
    <property type="entry name" value="DNA-bd_HTH_TetR-type_CS"/>
</dbReference>
<dbReference type="Pfam" id="PF09209">
    <property type="entry name" value="CecR_C"/>
    <property type="match status" value="1"/>
</dbReference>
<dbReference type="PROSITE" id="PS01081">
    <property type="entry name" value="HTH_TETR_1"/>
    <property type="match status" value="1"/>
</dbReference>
<dbReference type="AlphaFoldDB" id="A0A1H8Z133"/>
<evidence type="ECO:0000259" key="3">
    <source>
        <dbReference type="PROSITE" id="PS50977"/>
    </source>
</evidence>
<dbReference type="PANTHER" id="PTHR30055:SF219">
    <property type="entry name" value="TRANSCRIPTIONAL REGULATORY PROTEIN"/>
    <property type="match status" value="1"/>
</dbReference>
<dbReference type="InterPro" id="IPR001647">
    <property type="entry name" value="HTH_TetR"/>
</dbReference>
<dbReference type="Pfam" id="PF00440">
    <property type="entry name" value="TetR_N"/>
    <property type="match status" value="1"/>
</dbReference>
<feature type="DNA-binding region" description="H-T-H motif" evidence="2">
    <location>
        <begin position="59"/>
        <end position="78"/>
    </location>
</feature>
<dbReference type="InterPro" id="IPR009057">
    <property type="entry name" value="Homeodomain-like_sf"/>
</dbReference>
<keyword evidence="1 2" id="KW-0238">DNA-binding</keyword>
<dbReference type="InterPro" id="IPR050109">
    <property type="entry name" value="HTH-type_TetR-like_transc_reg"/>
</dbReference>
<dbReference type="Gene3D" id="1.10.10.60">
    <property type="entry name" value="Homeodomain-like"/>
    <property type="match status" value="1"/>
</dbReference>
<keyword evidence="5" id="KW-1185">Reference proteome</keyword>
<dbReference type="Proteomes" id="UP000198634">
    <property type="component" value="Unassembled WGS sequence"/>
</dbReference>